<keyword evidence="5" id="KW-1185">Reference proteome</keyword>
<evidence type="ECO:0000313" key="5">
    <source>
        <dbReference type="Proteomes" id="UP000003374"/>
    </source>
</evidence>
<dbReference type="RefSeq" id="WP_005000169.1">
    <property type="nucleotide sequence ID" value="NZ_CH672427.1"/>
</dbReference>
<dbReference type="InterPro" id="IPR006665">
    <property type="entry name" value="OmpA-like"/>
</dbReference>
<dbReference type="Gene3D" id="3.30.1330.60">
    <property type="entry name" value="OmpA-like domain"/>
    <property type="match status" value="1"/>
</dbReference>
<dbReference type="STRING" id="314278.NB231_04760"/>
<reference evidence="4 5" key="1">
    <citation type="submission" date="2006-02" db="EMBL/GenBank/DDBJ databases">
        <authorList>
            <person name="Waterbury J."/>
            <person name="Ferriera S."/>
            <person name="Johnson J."/>
            <person name="Kravitz S."/>
            <person name="Halpern A."/>
            <person name="Remington K."/>
            <person name="Beeson K."/>
            <person name="Tran B."/>
            <person name="Rogers Y.-H."/>
            <person name="Friedman R."/>
            <person name="Venter J.C."/>
        </authorList>
    </citation>
    <scope>NUCLEOTIDE SEQUENCE [LARGE SCALE GENOMIC DNA]</scope>
    <source>
        <strain evidence="4 5">Nb-231</strain>
    </source>
</reference>
<evidence type="ECO:0000259" key="3">
    <source>
        <dbReference type="PROSITE" id="PS51123"/>
    </source>
</evidence>
<keyword evidence="1 2" id="KW-0472">Membrane</keyword>
<dbReference type="AlphaFoldDB" id="A4BQ36"/>
<dbReference type="EMBL" id="AAOF01000004">
    <property type="protein sequence ID" value="EAR22191.1"/>
    <property type="molecule type" value="Genomic_DNA"/>
</dbReference>
<dbReference type="OrthoDB" id="9793443at2"/>
<dbReference type="PROSITE" id="PS51123">
    <property type="entry name" value="OMPA_2"/>
    <property type="match status" value="1"/>
</dbReference>
<dbReference type="PANTHER" id="PTHR30329:SF21">
    <property type="entry name" value="LIPOPROTEIN YIAD-RELATED"/>
    <property type="match status" value="1"/>
</dbReference>
<proteinExistence type="predicted"/>
<keyword evidence="2" id="KW-1133">Transmembrane helix</keyword>
<feature type="transmembrane region" description="Helical" evidence="2">
    <location>
        <begin position="20"/>
        <end position="41"/>
    </location>
</feature>
<dbReference type="InterPro" id="IPR036737">
    <property type="entry name" value="OmpA-like_sf"/>
</dbReference>
<dbReference type="InterPro" id="IPR050330">
    <property type="entry name" value="Bact_OuterMem_StrucFunc"/>
</dbReference>
<gene>
    <name evidence="4" type="ORF">NB231_04760</name>
</gene>
<dbReference type="SUPFAM" id="SSF103088">
    <property type="entry name" value="OmpA-like"/>
    <property type="match status" value="1"/>
</dbReference>
<evidence type="ECO:0000313" key="4">
    <source>
        <dbReference type="EMBL" id="EAR22191.1"/>
    </source>
</evidence>
<sequence length="237" mass="27445">MEKVFGKYRAGGEGQEAHWLSVADLMAGLMMVFMFIAIALMRNAFQERDQIREIAVAYQENQVAIYNALMKEFKDDLAHWNASIDRDSLAFRFKSPDVLFEVGSAEIRPRFKDILEDFFPRYLGILKGFKDSIDEVRIEGHTSSTWNQRVTDTKAYFLNMELSQGRTRSVLQHVYRMPSIRGDQPWVQRQFAAVGFSSSRPILRPDGKEDRAHSRRVTFRVITNAEIQIRKILEESG</sequence>
<dbReference type="CDD" id="cd07185">
    <property type="entry name" value="OmpA_C-like"/>
    <property type="match status" value="1"/>
</dbReference>
<evidence type="ECO:0000256" key="2">
    <source>
        <dbReference type="SAM" id="Phobius"/>
    </source>
</evidence>
<feature type="domain" description="OmpA-like" evidence="3">
    <location>
        <begin position="87"/>
        <end position="225"/>
    </location>
</feature>
<dbReference type="HOGENOM" id="CLU_016890_2_2_6"/>
<name>A4BQ36_9GAMM</name>
<protein>
    <recommendedName>
        <fullName evidence="3">OmpA-like domain-containing protein</fullName>
    </recommendedName>
</protein>
<accession>A4BQ36</accession>
<dbReference type="GO" id="GO:0016020">
    <property type="term" value="C:membrane"/>
    <property type="evidence" value="ECO:0007669"/>
    <property type="project" value="UniProtKB-UniRule"/>
</dbReference>
<dbReference type="eggNOG" id="COG2885">
    <property type="taxonomic scope" value="Bacteria"/>
</dbReference>
<dbReference type="PANTHER" id="PTHR30329">
    <property type="entry name" value="STATOR ELEMENT OF FLAGELLAR MOTOR COMPLEX"/>
    <property type="match status" value="1"/>
</dbReference>
<organism evidence="4 5">
    <name type="scientific">Nitrococcus mobilis Nb-231</name>
    <dbReference type="NCBI Taxonomy" id="314278"/>
    <lineage>
        <taxon>Bacteria</taxon>
        <taxon>Pseudomonadati</taxon>
        <taxon>Pseudomonadota</taxon>
        <taxon>Gammaproteobacteria</taxon>
        <taxon>Chromatiales</taxon>
        <taxon>Ectothiorhodospiraceae</taxon>
        <taxon>Nitrococcus</taxon>
    </lineage>
</organism>
<evidence type="ECO:0000256" key="1">
    <source>
        <dbReference type="PROSITE-ProRule" id="PRU00473"/>
    </source>
</evidence>
<dbReference type="Proteomes" id="UP000003374">
    <property type="component" value="Unassembled WGS sequence"/>
</dbReference>
<comment type="caution">
    <text evidence="4">The sequence shown here is derived from an EMBL/GenBank/DDBJ whole genome shotgun (WGS) entry which is preliminary data.</text>
</comment>
<keyword evidence="2" id="KW-0812">Transmembrane</keyword>